<dbReference type="InterPro" id="IPR002346">
    <property type="entry name" value="Mopterin_DH_FAD-bd"/>
</dbReference>
<organism evidence="5 6">
    <name type="scientific">Paracandidimonas soli</name>
    <dbReference type="NCBI Taxonomy" id="1917182"/>
    <lineage>
        <taxon>Bacteria</taxon>
        <taxon>Pseudomonadati</taxon>
        <taxon>Pseudomonadota</taxon>
        <taxon>Betaproteobacteria</taxon>
        <taxon>Burkholderiales</taxon>
        <taxon>Alcaligenaceae</taxon>
        <taxon>Paracandidimonas</taxon>
    </lineage>
</organism>
<dbReference type="GO" id="GO:0016491">
    <property type="term" value="F:oxidoreductase activity"/>
    <property type="evidence" value="ECO:0007669"/>
    <property type="project" value="UniProtKB-KW"/>
</dbReference>
<evidence type="ECO:0000259" key="4">
    <source>
        <dbReference type="PROSITE" id="PS51387"/>
    </source>
</evidence>
<dbReference type="PANTHER" id="PTHR42659:SF2">
    <property type="entry name" value="XANTHINE DEHYDROGENASE SUBUNIT C-RELATED"/>
    <property type="match status" value="1"/>
</dbReference>
<proteinExistence type="predicted"/>
<evidence type="ECO:0000313" key="6">
    <source>
        <dbReference type="Proteomes" id="UP000294692"/>
    </source>
</evidence>
<keyword evidence="6" id="KW-1185">Reference proteome</keyword>
<reference evidence="5 6" key="1">
    <citation type="submission" date="2019-03" db="EMBL/GenBank/DDBJ databases">
        <title>Genomic Encyclopedia of Type Strains, Phase IV (KMG-IV): sequencing the most valuable type-strain genomes for metagenomic binning, comparative biology and taxonomic classification.</title>
        <authorList>
            <person name="Goeker M."/>
        </authorList>
    </citation>
    <scope>NUCLEOTIDE SEQUENCE [LARGE SCALE GENOMIC DNA]</scope>
    <source>
        <strain evidence="5 6">DSM 100048</strain>
    </source>
</reference>
<sequence length="272" mass="30186">MKPQKFDYVRAETAQEAVDMLAELGGDARIMAGGQSLMAVLNMRLAQPAVLIDISRTADLKYLRADKTHLSVGAATTQGTLEWSGELPRQLPLLTQVFPFISHFQIRNKGTVCGSVAHADPSAELPLSLALLGGEVVLRNRKRKRTVAAEDFFQGMLMTAKAPDELVEEVRFPLAREDQRFAFTEFSARHGDFAIASVGAMRDGRVTRLAVGGVSDRPVVMQWEDLQRGDWEGVLNDLAWDLQAQDDHHASAQFRRHLVRRLGLQILGRISE</sequence>
<dbReference type="SMART" id="SM01092">
    <property type="entry name" value="CO_deh_flav_C"/>
    <property type="match status" value="1"/>
</dbReference>
<dbReference type="Gene3D" id="3.30.390.50">
    <property type="entry name" value="CO dehydrogenase flavoprotein, C-terminal domain"/>
    <property type="match status" value="1"/>
</dbReference>
<evidence type="ECO:0000256" key="1">
    <source>
        <dbReference type="ARBA" id="ARBA00022630"/>
    </source>
</evidence>
<dbReference type="Proteomes" id="UP000294692">
    <property type="component" value="Unassembled WGS sequence"/>
</dbReference>
<dbReference type="Gene3D" id="3.30.465.10">
    <property type="match status" value="1"/>
</dbReference>
<keyword evidence="3" id="KW-0560">Oxidoreductase</keyword>
<evidence type="ECO:0000256" key="2">
    <source>
        <dbReference type="ARBA" id="ARBA00022827"/>
    </source>
</evidence>
<dbReference type="GO" id="GO:0071949">
    <property type="term" value="F:FAD binding"/>
    <property type="evidence" value="ECO:0007669"/>
    <property type="project" value="InterPro"/>
</dbReference>
<dbReference type="InterPro" id="IPR036683">
    <property type="entry name" value="CO_DH_flav_C_dom_sf"/>
</dbReference>
<dbReference type="AlphaFoldDB" id="A0A4V2VRM1"/>
<dbReference type="InterPro" id="IPR036318">
    <property type="entry name" value="FAD-bd_PCMH-like_sf"/>
</dbReference>
<dbReference type="PANTHER" id="PTHR42659">
    <property type="entry name" value="XANTHINE DEHYDROGENASE SUBUNIT C-RELATED"/>
    <property type="match status" value="1"/>
</dbReference>
<name>A0A4V2VRM1_9BURK</name>
<dbReference type="InterPro" id="IPR016169">
    <property type="entry name" value="FAD-bd_PCMH_sub2"/>
</dbReference>
<dbReference type="SUPFAM" id="SSF56176">
    <property type="entry name" value="FAD-binding/transporter-associated domain-like"/>
    <property type="match status" value="1"/>
</dbReference>
<dbReference type="InterPro" id="IPR051312">
    <property type="entry name" value="Diverse_Substr_Oxidored"/>
</dbReference>
<feature type="domain" description="FAD-binding PCMH-type" evidence="4">
    <location>
        <begin position="1"/>
        <end position="177"/>
    </location>
</feature>
<accession>A0A4V2VRM1</accession>
<dbReference type="SUPFAM" id="SSF55447">
    <property type="entry name" value="CO dehydrogenase flavoprotein C-terminal domain-like"/>
    <property type="match status" value="1"/>
</dbReference>
<keyword evidence="2" id="KW-0274">FAD</keyword>
<evidence type="ECO:0000256" key="3">
    <source>
        <dbReference type="ARBA" id="ARBA00023002"/>
    </source>
</evidence>
<protein>
    <submittedName>
        <fullName evidence="5">2-furoyl-CoA dehydrogenase FAD binding subunit</fullName>
    </submittedName>
</protein>
<dbReference type="Gene3D" id="3.30.43.10">
    <property type="entry name" value="Uridine Diphospho-n-acetylenolpyruvylglucosamine Reductase, domain 2"/>
    <property type="match status" value="1"/>
</dbReference>
<dbReference type="EMBL" id="SMBX01000004">
    <property type="protein sequence ID" value="TCU99029.1"/>
    <property type="molecule type" value="Genomic_DNA"/>
</dbReference>
<dbReference type="PROSITE" id="PS51387">
    <property type="entry name" value="FAD_PCMH"/>
    <property type="match status" value="1"/>
</dbReference>
<dbReference type="InterPro" id="IPR005107">
    <property type="entry name" value="CO_DH_flav_C"/>
</dbReference>
<dbReference type="OrthoDB" id="9793944at2"/>
<gene>
    <name evidence="5" type="ORF">EV686_104128</name>
</gene>
<keyword evidence="1" id="KW-0285">Flavoprotein</keyword>
<evidence type="ECO:0000313" key="5">
    <source>
        <dbReference type="EMBL" id="TCU99029.1"/>
    </source>
</evidence>
<comment type="caution">
    <text evidence="5">The sequence shown here is derived from an EMBL/GenBank/DDBJ whole genome shotgun (WGS) entry which is preliminary data.</text>
</comment>
<dbReference type="InterPro" id="IPR016166">
    <property type="entry name" value="FAD-bd_PCMH"/>
</dbReference>
<dbReference type="InterPro" id="IPR016167">
    <property type="entry name" value="FAD-bd_PCMH_sub1"/>
</dbReference>
<dbReference type="Pfam" id="PF00941">
    <property type="entry name" value="FAD_binding_5"/>
    <property type="match status" value="1"/>
</dbReference>
<dbReference type="RefSeq" id="WP_132476393.1">
    <property type="nucleotide sequence ID" value="NZ_JBHRVM010000001.1"/>
</dbReference>